<keyword evidence="5" id="KW-1185">Reference proteome</keyword>
<feature type="domain" description="Glycosyltransferase Maf N-terminal" evidence="3">
    <location>
        <begin position="24"/>
        <end position="251"/>
    </location>
</feature>
<reference evidence="5" key="1">
    <citation type="journal article" date="2019" name="Int. J. Syst. Evol. Microbiol.">
        <title>The Global Catalogue of Microorganisms (GCM) 10K type strain sequencing project: providing services to taxonomists for standard genome sequencing and annotation.</title>
        <authorList>
            <consortium name="The Broad Institute Genomics Platform"/>
            <consortium name="The Broad Institute Genome Sequencing Center for Infectious Disease"/>
            <person name="Wu L."/>
            <person name="Ma J."/>
        </authorList>
    </citation>
    <scope>NUCLEOTIDE SEQUENCE [LARGE SCALE GENOMIC DNA]</scope>
    <source>
        <strain evidence="5">KCTC 52141</strain>
    </source>
</reference>
<protein>
    <submittedName>
        <fullName evidence="4">6-hydroxymethylpterin diphosphokinase MptE-like protein</fullName>
    </submittedName>
</protein>
<accession>A0ABV7HMP4</accession>
<feature type="domain" description="6-hydroxymethylpterin diphosphokinase MptE-like" evidence="2">
    <location>
        <begin position="272"/>
        <end position="444"/>
    </location>
</feature>
<feature type="coiled-coil region" evidence="1">
    <location>
        <begin position="1"/>
        <end position="28"/>
    </location>
</feature>
<evidence type="ECO:0000313" key="4">
    <source>
        <dbReference type="EMBL" id="MFC3155130.1"/>
    </source>
</evidence>
<dbReference type="InterPro" id="IPR002826">
    <property type="entry name" value="MptE-like"/>
</dbReference>
<evidence type="ECO:0000259" key="3">
    <source>
        <dbReference type="Pfam" id="PF20157"/>
    </source>
</evidence>
<comment type="caution">
    <text evidence="4">The sequence shown here is derived from an EMBL/GenBank/DDBJ whole genome shotgun (WGS) entry which is preliminary data.</text>
</comment>
<organism evidence="4 5">
    <name type="scientific">Gilvimarinus japonicus</name>
    <dbReference type="NCBI Taxonomy" id="1796469"/>
    <lineage>
        <taxon>Bacteria</taxon>
        <taxon>Pseudomonadati</taxon>
        <taxon>Pseudomonadota</taxon>
        <taxon>Gammaproteobacteria</taxon>
        <taxon>Cellvibrionales</taxon>
        <taxon>Cellvibrionaceae</taxon>
        <taxon>Gilvimarinus</taxon>
    </lineage>
</organism>
<dbReference type="PANTHER" id="PTHR41786">
    <property type="entry name" value="MOTILITY ACCESSORY FACTOR MAF"/>
    <property type="match status" value="1"/>
</dbReference>
<dbReference type="EMBL" id="JBHRTL010000006">
    <property type="protein sequence ID" value="MFC3155130.1"/>
    <property type="molecule type" value="Genomic_DNA"/>
</dbReference>
<evidence type="ECO:0000313" key="5">
    <source>
        <dbReference type="Proteomes" id="UP001595548"/>
    </source>
</evidence>
<dbReference type="InterPro" id="IPR045376">
    <property type="entry name" value="Maf_N"/>
</dbReference>
<gene>
    <name evidence="4" type="ORF">ACFOEB_07945</name>
</gene>
<dbReference type="RefSeq" id="WP_339615339.1">
    <property type="nucleotide sequence ID" value="NZ_AP031500.1"/>
</dbReference>
<name>A0ABV7HMP4_9GAMM</name>
<evidence type="ECO:0000256" key="1">
    <source>
        <dbReference type="SAM" id="Coils"/>
    </source>
</evidence>
<dbReference type="Pfam" id="PF20157">
    <property type="entry name" value="Maf_flag10_N"/>
    <property type="match status" value="1"/>
</dbReference>
<proteinExistence type="predicted"/>
<dbReference type="Proteomes" id="UP001595548">
    <property type="component" value="Unassembled WGS sequence"/>
</dbReference>
<keyword evidence="1" id="KW-0175">Coiled coil</keyword>
<dbReference type="PANTHER" id="PTHR41786:SF1">
    <property type="entry name" value="6-HYDROXYMETHYLPTERIN DIPHOSPHOKINASE MPTE-LIKE DOMAIN-CONTAINING PROTEIN"/>
    <property type="match status" value="1"/>
</dbReference>
<sequence length="689" mass="77631">MSDISETLRQAQAQQNALKANIQFEKNLAFFQQVLPDIYDQYRHYQPAIVRPMVDDDGHFNLVDIKTNQALYPYNPEQYLREAVDYYLNAPKHYVLDFSAKHGANTDQDIHFKNHNAAIEELKEVSPKERKAGTDEPIQFMKILGIGSGYHIPELIERLNIQNLCIVEPSTDCFYSSLYCIDWQTIAEQFDQDNKTINLILGKSTTEYLTLVNHYIRQIGDHNAIKGYVFEHLISNEMKASLKTFKQQLPATLSMTGYFDDEQVSIAHTIANLKKRMPILTKKNKATEITAKTPVFIIANGPSLDKAQGLLTAQQNNALIVSCGTALGSLQKMGIKPDIHIEMERTRPVYEWITASTSQEFRNDIALIALNTVHPDVFDLFPKRSMAMKSNDLGTHYVSRFAGQKKPFISLRSCNPTVANAAIALMANMGFKKLYFFGLDLGFSASGQHHSSHSKHYDIKKEHVASLNLYQRDAKNTTTLPGNRGDEIISNNIYAAAREMVSDVIRHTPGLECHNASDGVLIDGAKPIEIDDIAIASSPIANKMSMVDALIRPHFDPNVFKRAPSQQAVTSDFKAATETISQIIKLFSEQPESIADCHQLLTRQHTMLGDLKGADKNAHTYWLLRGSSAQFSHLLAKSLYCGENPDEAVSNFKQTKAHYLNYLNEARERIGYQLLRKDSRSRNISDKVK</sequence>
<evidence type="ECO:0000259" key="2">
    <source>
        <dbReference type="Pfam" id="PF01973"/>
    </source>
</evidence>
<dbReference type="Pfam" id="PF01973">
    <property type="entry name" value="MptE-like"/>
    <property type="match status" value="1"/>
</dbReference>